<sequence>MNLLSGLGLAVGLSTALASAHAVELPPVEVAGFGSMAAYQGDDPVAAVAPGTRNPRHSRDGHWRADGDSVLGLQVRLPASDSTEAVWQVQASDELGRRFRPATHWLYVGWQLSPDWRLRVGRQPLPLLLASENTKVGYAHTALRPMPAVYSLNASNPTDALTLTWAGHAWGGNLLLDLASGRNHITLSRGRIDVRASYMAALRWQRGALALRAGAASFRFNIEDATLARDFAALTQPDSGCSNCAERLGARAATHGVRGGLATLALVWTPGAYNVTAELTRRGGNSVFSPEATGWYVQLAKRHGDWTPYAAVGETRFHEKPLQLQATAGAAATLQPRLDLLDRSLQSPFDRRILLAGLRWDLFDGVALKAQAEHWQALRDRSTPRGGDIELGPGLAWDGRVRMLSLSLDFVF</sequence>
<organism evidence="1 2">
    <name type="scientific">Roseateles hydrophilus</name>
    <dbReference type="NCBI Taxonomy" id="2975054"/>
    <lineage>
        <taxon>Bacteria</taxon>
        <taxon>Pseudomonadati</taxon>
        <taxon>Pseudomonadota</taxon>
        <taxon>Betaproteobacteria</taxon>
        <taxon>Burkholderiales</taxon>
        <taxon>Sphaerotilaceae</taxon>
        <taxon>Roseateles</taxon>
    </lineage>
</organism>
<evidence type="ECO:0000313" key="1">
    <source>
        <dbReference type="EMBL" id="MCY4743634.1"/>
    </source>
</evidence>
<comment type="caution">
    <text evidence="1">The sequence shown here is derived from an EMBL/GenBank/DDBJ whole genome shotgun (WGS) entry which is preliminary data.</text>
</comment>
<dbReference type="EMBL" id="JAPPUY010000001">
    <property type="protein sequence ID" value="MCY4743634.1"/>
    <property type="molecule type" value="Genomic_DNA"/>
</dbReference>
<proteinExistence type="predicted"/>
<protein>
    <submittedName>
        <fullName evidence="1">Uncharacterized protein</fullName>
    </submittedName>
</protein>
<dbReference type="Proteomes" id="UP001076464">
    <property type="component" value="Unassembled WGS sequence"/>
</dbReference>
<name>A0ACC6C5T3_9BURK</name>
<evidence type="ECO:0000313" key="2">
    <source>
        <dbReference type="Proteomes" id="UP001076464"/>
    </source>
</evidence>
<gene>
    <name evidence="1" type="ORF">NYO99_01460</name>
</gene>
<keyword evidence="2" id="KW-1185">Reference proteome</keyword>
<reference evidence="1" key="1">
    <citation type="submission" date="2022-08" db="EMBL/GenBank/DDBJ databases">
        <title>Genome sequencing of Pelomonas sp. UHG3.</title>
        <authorList>
            <person name="So Y."/>
        </authorList>
    </citation>
    <scope>NUCLEOTIDE SEQUENCE</scope>
    <source>
        <strain evidence="1">UHG3</strain>
    </source>
</reference>
<accession>A0ACC6C5T3</accession>